<dbReference type="EMBL" id="JABDHM010000130">
    <property type="protein sequence ID" value="KAF5217560.1"/>
    <property type="molecule type" value="Genomic_DNA"/>
</dbReference>
<protein>
    <submittedName>
        <fullName evidence="2">Uncharacterized protein</fullName>
    </submittedName>
</protein>
<comment type="caution">
    <text evidence="2">The sequence shown here is derived from an EMBL/GenBank/DDBJ whole genome shotgun (WGS) entry which is preliminary data.</text>
</comment>
<evidence type="ECO:0000313" key="3">
    <source>
        <dbReference type="EMBL" id="KAF5217560.1"/>
    </source>
</evidence>
<dbReference type="EMBL" id="JABDHM010000130">
    <property type="protein sequence ID" value="KAF5217545.1"/>
    <property type="molecule type" value="Genomic_DNA"/>
</dbReference>
<evidence type="ECO:0000256" key="1">
    <source>
        <dbReference type="SAM" id="MobiDB-lite"/>
    </source>
</evidence>
<dbReference type="VEuPathDB" id="TriTrypDB:ECC02_009562"/>
<feature type="region of interest" description="Disordered" evidence="1">
    <location>
        <begin position="148"/>
        <end position="171"/>
    </location>
</feature>
<evidence type="ECO:0000313" key="2">
    <source>
        <dbReference type="EMBL" id="KAF5217545.1"/>
    </source>
</evidence>
<reference evidence="2" key="2">
    <citation type="submission" date="2020-04" db="EMBL/GenBank/DDBJ databases">
        <authorList>
            <person name="Diaz Viraque F."/>
        </authorList>
    </citation>
    <scope>NUCLEOTIDE SEQUENCE</scope>
    <source>
        <strain evidence="2">Berenice</strain>
    </source>
</reference>
<feature type="compositionally biased region" description="Low complexity" evidence="1">
    <location>
        <begin position="1"/>
        <end position="22"/>
    </location>
</feature>
<name>A0A7J6XTK7_TRYCR</name>
<dbReference type="Proteomes" id="UP000583944">
    <property type="component" value="Unassembled WGS sequence"/>
</dbReference>
<evidence type="ECO:0000313" key="4">
    <source>
        <dbReference type="Proteomes" id="UP000583944"/>
    </source>
</evidence>
<dbReference type="AlphaFoldDB" id="A0A7J6XTK7"/>
<sequence length="261" mass="28171">MLRSPTSPASRGPSRSPRSVPPCINRCLRSGSSSARPSRGAVRETTPLRPRMPTGGTTLVSPVIAATAVSSPAPVCSPPSSRALSMVSKAVFAATSAAGVSIPRSPPFCLRRAMPFIVASHRNSSASAWRLRSCCSIKRRTRRIVSVLIPSSRSGRDRSGNPNSGSHFPLPEKKILWRGTTPCCCVRQTKPTRVRCVWPPRAVSCGLHVHAHRQRGHVVDGEPFHHAGSRHIESPLVEWVTLRPPCVPSVAHSYSVPIWAN</sequence>
<proteinExistence type="predicted"/>
<accession>A0A7J6XTK7</accession>
<organism evidence="2 4">
    <name type="scientific">Trypanosoma cruzi</name>
    <dbReference type="NCBI Taxonomy" id="5693"/>
    <lineage>
        <taxon>Eukaryota</taxon>
        <taxon>Discoba</taxon>
        <taxon>Euglenozoa</taxon>
        <taxon>Kinetoplastea</taxon>
        <taxon>Metakinetoplastina</taxon>
        <taxon>Trypanosomatida</taxon>
        <taxon>Trypanosomatidae</taxon>
        <taxon>Trypanosoma</taxon>
        <taxon>Schizotrypanum</taxon>
    </lineage>
</organism>
<reference evidence="2 4" key="1">
    <citation type="journal article" date="2019" name="Genome Biol. Evol.">
        <title>Nanopore Sequencing Significantly Improves Genome Assembly of the Protozoan Parasite Trypanosoma cruzi.</title>
        <authorList>
            <person name="Diaz-Viraque F."/>
            <person name="Pita S."/>
            <person name="Greif G."/>
            <person name="de Souza R.C.M."/>
            <person name="Iraola G."/>
            <person name="Robello C."/>
        </authorList>
    </citation>
    <scope>NUCLEOTIDE SEQUENCE [LARGE SCALE GENOMIC DNA]</scope>
    <source>
        <strain evidence="2 4">Berenice</strain>
    </source>
</reference>
<dbReference type="VEuPathDB" id="TriTrypDB:ECC02_009547"/>
<feature type="region of interest" description="Disordered" evidence="1">
    <location>
        <begin position="1"/>
        <end position="56"/>
    </location>
</feature>
<feature type="compositionally biased region" description="Low complexity" evidence="1">
    <location>
        <begin position="29"/>
        <end position="40"/>
    </location>
</feature>
<gene>
    <name evidence="2" type="ORF">ECC02_009547</name>
    <name evidence="3" type="ORF">ECC02_009562</name>
</gene>